<proteinExistence type="inferred from homology"/>
<evidence type="ECO:0000256" key="2">
    <source>
        <dbReference type="ARBA" id="ARBA00022705"/>
    </source>
</evidence>
<reference evidence="7" key="1">
    <citation type="journal article" date="2014" name="Front. Microbiol.">
        <title>High frequency of phylogenetically diverse reductive dehalogenase-homologous genes in deep subseafloor sedimentary metagenomes.</title>
        <authorList>
            <person name="Kawai M."/>
            <person name="Futagami T."/>
            <person name="Toyoda A."/>
            <person name="Takaki Y."/>
            <person name="Nishi S."/>
            <person name="Hori S."/>
            <person name="Arai W."/>
            <person name="Tsubouchi T."/>
            <person name="Morono Y."/>
            <person name="Uchiyama I."/>
            <person name="Ito T."/>
            <person name="Fujiyama A."/>
            <person name="Inagaki F."/>
            <person name="Takami H."/>
        </authorList>
    </citation>
    <scope>NUCLEOTIDE SEQUENCE</scope>
    <source>
        <strain evidence="7">Expedition CK06-06</strain>
    </source>
</reference>
<dbReference type="InterPro" id="IPR001238">
    <property type="entry name" value="DNA-binding_RecF"/>
</dbReference>
<dbReference type="PANTHER" id="PTHR32182">
    <property type="entry name" value="DNA REPLICATION AND REPAIR PROTEIN RECF"/>
    <property type="match status" value="1"/>
</dbReference>
<gene>
    <name evidence="7" type="ORF">S01H1_61382</name>
</gene>
<dbReference type="AlphaFoldDB" id="X0XAD0"/>
<dbReference type="InterPro" id="IPR042174">
    <property type="entry name" value="RecF_2"/>
</dbReference>
<keyword evidence="1" id="KW-0963">Cytoplasm</keyword>
<dbReference type="Gene3D" id="1.20.1050.90">
    <property type="entry name" value="RecF/RecN/SMC, N-terminal domain"/>
    <property type="match status" value="1"/>
</dbReference>
<dbReference type="PANTHER" id="PTHR32182:SF0">
    <property type="entry name" value="DNA REPLICATION AND REPAIR PROTEIN RECF"/>
    <property type="match status" value="1"/>
</dbReference>
<dbReference type="GO" id="GO:0006260">
    <property type="term" value="P:DNA replication"/>
    <property type="evidence" value="ECO:0007669"/>
    <property type="project" value="UniProtKB-KW"/>
</dbReference>
<keyword evidence="3" id="KW-0547">Nucleotide-binding</keyword>
<dbReference type="GO" id="GO:0003697">
    <property type="term" value="F:single-stranded DNA binding"/>
    <property type="evidence" value="ECO:0007669"/>
    <property type="project" value="InterPro"/>
</dbReference>
<keyword evidence="5" id="KW-0238">DNA-binding</keyword>
<dbReference type="InterPro" id="IPR027417">
    <property type="entry name" value="P-loop_NTPase"/>
</dbReference>
<evidence type="ECO:0008006" key="8">
    <source>
        <dbReference type="Google" id="ProtNLM"/>
    </source>
</evidence>
<organism evidence="7">
    <name type="scientific">marine sediment metagenome</name>
    <dbReference type="NCBI Taxonomy" id="412755"/>
    <lineage>
        <taxon>unclassified sequences</taxon>
        <taxon>metagenomes</taxon>
        <taxon>ecological metagenomes</taxon>
    </lineage>
</organism>
<evidence type="ECO:0000256" key="4">
    <source>
        <dbReference type="ARBA" id="ARBA00022840"/>
    </source>
</evidence>
<feature type="non-terminal residue" evidence="7">
    <location>
        <position position="1"/>
    </location>
</feature>
<dbReference type="PROSITE" id="PS00618">
    <property type="entry name" value="RECF_2"/>
    <property type="match status" value="1"/>
</dbReference>
<protein>
    <recommendedName>
        <fullName evidence="8">DNA replication and repair protein RecF</fullName>
    </recommendedName>
</protein>
<dbReference type="GO" id="GO:0005524">
    <property type="term" value="F:ATP binding"/>
    <property type="evidence" value="ECO:0007669"/>
    <property type="project" value="UniProtKB-KW"/>
</dbReference>
<evidence type="ECO:0000256" key="1">
    <source>
        <dbReference type="ARBA" id="ARBA00022490"/>
    </source>
</evidence>
<evidence type="ECO:0000256" key="3">
    <source>
        <dbReference type="ARBA" id="ARBA00022741"/>
    </source>
</evidence>
<comment type="caution">
    <text evidence="7">The sequence shown here is derived from an EMBL/GenBank/DDBJ whole genome shotgun (WGS) entry which is preliminary data.</text>
</comment>
<dbReference type="HAMAP" id="MF_00365">
    <property type="entry name" value="RecF"/>
    <property type="match status" value="1"/>
</dbReference>
<evidence type="ECO:0000256" key="6">
    <source>
        <dbReference type="SAM" id="MobiDB-lite"/>
    </source>
</evidence>
<dbReference type="InterPro" id="IPR018078">
    <property type="entry name" value="DNA-binding_RecF_CS"/>
</dbReference>
<keyword evidence="2" id="KW-0235">DNA replication</keyword>
<dbReference type="GO" id="GO:0006302">
    <property type="term" value="P:double-strand break repair"/>
    <property type="evidence" value="ECO:0007669"/>
    <property type="project" value="TreeGrafter"/>
</dbReference>
<dbReference type="GO" id="GO:0000731">
    <property type="term" value="P:DNA synthesis involved in DNA repair"/>
    <property type="evidence" value="ECO:0007669"/>
    <property type="project" value="TreeGrafter"/>
</dbReference>
<evidence type="ECO:0000256" key="5">
    <source>
        <dbReference type="ARBA" id="ARBA00023125"/>
    </source>
</evidence>
<dbReference type="SUPFAM" id="SSF52540">
    <property type="entry name" value="P-loop containing nucleoside triphosphate hydrolases"/>
    <property type="match status" value="1"/>
</dbReference>
<keyword evidence="4" id="KW-0067">ATP-binding</keyword>
<dbReference type="EMBL" id="BARS01040242">
    <property type="protein sequence ID" value="GAG33623.1"/>
    <property type="molecule type" value="Genomic_DNA"/>
</dbReference>
<evidence type="ECO:0000313" key="7">
    <source>
        <dbReference type="EMBL" id="GAG33623.1"/>
    </source>
</evidence>
<feature type="region of interest" description="Disordered" evidence="6">
    <location>
        <begin position="126"/>
        <end position="145"/>
    </location>
</feature>
<sequence>AQVIARWGEREIGAGVSLLGPHRDDLLFDLNGISAATFASRAQQRTIALALRLAEARYLLERRGESPVLLLDDVLSELDGRRRAAVLAAIADYEQVLVTATDLDRFLPDFLKDATLLQVAGGSLEAKAGASGVETGEGSSGAPSP</sequence>
<name>X0XAD0_9ZZZZ</name>
<accession>X0XAD0</accession>